<dbReference type="GO" id="GO:0016787">
    <property type="term" value="F:hydrolase activity"/>
    <property type="evidence" value="ECO:0007669"/>
    <property type="project" value="UniProtKB-KW"/>
</dbReference>
<dbReference type="PANTHER" id="PTHR43540:SF9">
    <property type="entry name" value="FAMILY HYDROLASE, PUTATIVE (AFU_ORTHOLOGUE AFUA_2G08700)-RELATED"/>
    <property type="match status" value="1"/>
</dbReference>
<dbReference type="Proteomes" id="UP000681075">
    <property type="component" value="Unassembled WGS sequence"/>
</dbReference>
<dbReference type="CDD" id="cd00431">
    <property type="entry name" value="cysteine_hydrolases"/>
    <property type="match status" value="1"/>
</dbReference>
<dbReference type="InterPro" id="IPR050272">
    <property type="entry name" value="Isochorismatase-like_hydrls"/>
</dbReference>
<evidence type="ECO:0000313" key="3">
    <source>
        <dbReference type="EMBL" id="GIL39653.1"/>
    </source>
</evidence>
<dbReference type="PANTHER" id="PTHR43540">
    <property type="entry name" value="PEROXYUREIDOACRYLATE/UREIDOACRYLATE AMIDOHYDROLASE-RELATED"/>
    <property type="match status" value="1"/>
</dbReference>
<protein>
    <submittedName>
        <fullName evidence="3">Peroxyureidoacrylate/ureidoacrylate amidohydrolase RutB</fullName>
    </submittedName>
</protein>
<gene>
    <name evidence="3" type="primary">rutB</name>
    <name evidence="3" type="ORF">TMPK1_18900</name>
</gene>
<evidence type="ECO:0000256" key="1">
    <source>
        <dbReference type="ARBA" id="ARBA00022801"/>
    </source>
</evidence>
<evidence type="ECO:0000259" key="2">
    <source>
        <dbReference type="Pfam" id="PF00857"/>
    </source>
</evidence>
<reference evidence="3" key="1">
    <citation type="submission" date="2021-02" db="EMBL/GenBank/DDBJ databases">
        <title>Genome sequence of Rhodospirillales sp. strain TMPK1 isolated from soil.</title>
        <authorList>
            <person name="Nakai R."/>
            <person name="Kusada H."/>
            <person name="Tamaki H."/>
        </authorList>
    </citation>
    <scope>NUCLEOTIDE SEQUENCE</scope>
    <source>
        <strain evidence="3">TMPK1</strain>
    </source>
</reference>
<dbReference type="Gene3D" id="3.40.50.850">
    <property type="entry name" value="Isochorismatase-like"/>
    <property type="match status" value="1"/>
</dbReference>
<name>A0A8S8X890_9PROT</name>
<dbReference type="InterPro" id="IPR036380">
    <property type="entry name" value="Isochorismatase-like_sf"/>
</dbReference>
<dbReference type="SUPFAM" id="SSF52499">
    <property type="entry name" value="Isochorismatase-like hydrolases"/>
    <property type="match status" value="1"/>
</dbReference>
<sequence>MGEQAEEWKMLGVAGRNAYGVQSGVVDMRRRGRQSQTIELQAQPQNLLIDLERTALVVVDMQNDFCAVDGWLGTLGIDFAAGRALVDPINRVAKSLRARAVPIIWLNWGVRPDRLNLSPSTQHPFNPAGQGPGLAGPVATPSRSYNLLQKDSWGAQLIDGLAPEESDIRIDKHRISGFWDTPLDAVLRNLDVTTLLFAGVNADHCVLGTLMDANFHGYDTILLEDCTATTSPDFCMQATLHNVRFCFGFTATSAALTESLAGGN</sequence>
<evidence type="ECO:0000313" key="4">
    <source>
        <dbReference type="Proteomes" id="UP000681075"/>
    </source>
</evidence>
<proteinExistence type="predicted"/>
<dbReference type="RefSeq" id="WP_420242756.1">
    <property type="nucleotide sequence ID" value="NZ_BOPV01000001.1"/>
</dbReference>
<keyword evidence="1" id="KW-0378">Hydrolase</keyword>
<organism evidence="3 4">
    <name type="scientific">Roseiterribacter gracilis</name>
    <dbReference type="NCBI Taxonomy" id="2812848"/>
    <lineage>
        <taxon>Bacteria</taxon>
        <taxon>Pseudomonadati</taxon>
        <taxon>Pseudomonadota</taxon>
        <taxon>Alphaproteobacteria</taxon>
        <taxon>Rhodospirillales</taxon>
        <taxon>Roseiterribacteraceae</taxon>
        <taxon>Roseiterribacter</taxon>
    </lineage>
</organism>
<dbReference type="InterPro" id="IPR000868">
    <property type="entry name" value="Isochorismatase-like_dom"/>
</dbReference>
<dbReference type="EMBL" id="BOPV01000001">
    <property type="protein sequence ID" value="GIL39653.1"/>
    <property type="molecule type" value="Genomic_DNA"/>
</dbReference>
<comment type="caution">
    <text evidence="3">The sequence shown here is derived from an EMBL/GenBank/DDBJ whole genome shotgun (WGS) entry which is preliminary data.</text>
</comment>
<feature type="domain" description="Isochorismatase-like" evidence="2">
    <location>
        <begin position="54"/>
        <end position="254"/>
    </location>
</feature>
<accession>A0A8S8X890</accession>
<dbReference type="AlphaFoldDB" id="A0A8S8X890"/>
<dbReference type="Pfam" id="PF00857">
    <property type="entry name" value="Isochorismatase"/>
    <property type="match status" value="1"/>
</dbReference>
<keyword evidence="4" id="KW-1185">Reference proteome</keyword>